<gene>
    <name evidence="3" type="ORF">ACFQO0_05430</name>
</gene>
<feature type="region of interest" description="Disordered" evidence="1">
    <location>
        <begin position="62"/>
        <end position="84"/>
    </location>
</feature>
<evidence type="ECO:0000313" key="4">
    <source>
        <dbReference type="Proteomes" id="UP001596379"/>
    </source>
</evidence>
<comment type="caution">
    <text evidence="3">The sequence shown here is derived from an EMBL/GenBank/DDBJ whole genome shotgun (WGS) entry which is preliminary data.</text>
</comment>
<reference evidence="4" key="1">
    <citation type="journal article" date="2019" name="Int. J. Syst. Evol. Microbiol.">
        <title>The Global Catalogue of Microorganisms (GCM) 10K type strain sequencing project: providing services to taxonomists for standard genome sequencing and annotation.</title>
        <authorList>
            <consortium name="The Broad Institute Genomics Platform"/>
            <consortium name="The Broad Institute Genome Sequencing Center for Infectious Disease"/>
            <person name="Wu L."/>
            <person name="Ma J."/>
        </authorList>
    </citation>
    <scope>NUCLEOTIDE SEQUENCE [LARGE SCALE GENOMIC DNA]</scope>
    <source>
        <strain evidence="4">CCUG 36956</strain>
    </source>
</reference>
<evidence type="ECO:0000313" key="3">
    <source>
        <dbReference type="EMBL" id="MFC7297869.1"/>
    </source>
</evidence>
<dbReference type="EMBL" id="JBHTCC010000001">
    <property type="protein sequence ID" value="MFC7297869.1"/>
    <property type="molecule type" value="Genomic_DNA"/>
</dbReference>
<evidence type="ECO:0000256" key="1">
    <source>
        <dbReference type="SAM" id="MobiDB-lite"/>
    </source>
</evidence>
<evidence type="ECO:0000256" key="2">
    <source>
        <dbReference type="SAM" id="SignalP"/>
    </source>
</evidence>
<name>A0ABW2J2Y8_9BURK</name>
<organism evidence="3 4">
    <name type="scientific">Herminiimonas aquatilis</name>
    <dbReference type="NCBI Taxonomy" id="345342"/>
    <lineage>
        <taxon>Bacteria</taxon>
        <taxon>Pseudomonadati</taxon>
        <taxon>Pseudomonadota</taxon>
        <taxon>Betaproteobacteria</taxon>
        <taxon>Burkholderiales</taxon>
        <taxon>Oxalobacteraceae</taxon>
        <taxon>Herminiimonas</taxon>
    </lineage>
</organism>
<dbReference type="Proteomes" id="UP001596379">
    <property type="component" value="Unassembled WGS sequence"/>
</dbReference>
<dbReference type="RefSeq" id="WP_382232993.1">
    <property type="nucleotide sequence ID" value="NZ_JBHTCC010000001.1"/>
</dbReference>
<proteinExistence type="predicted"/>
<feature type="chain" id="PRO_5046518335" evidence="2">
    <location>
        <begin position="25"/>
        <end position="207"/>
    </location>
</feature>
<feature type="compositionally biased region" description="Basic and acidic residues" evidence="1">
    <location>
        <begin position="71"/>
        <end position="84"/>
    </location>
</feature>
<protein>
    <submittedName>
        <fullName evidence="3">DUF4124 domain-containing protein</fullName>
    </submittedName>
</protein>
<feature type="signal peptide" evidence="2">
    <location>
        <begin position="1"/>
        <end position="24"/>
    </location>
</feature>
<sequence length="207" mass="23002">MKGAVKTLKTLFFLSICITSGAHAAIFMCKDASGRTLTADRLIPECADRAVREYGNNGAKKRDIAAPLTADQKREKQQQDDQKKVEQLAAEEQKKADRALTARYRSEDDITAARKRDTTVVSDQIAQQKKALSSADQEWKDTQAAVTAQKKKGVVPAGMQYKLDRAEQSVRALTTRVNESEVELAQVHAKYDATLQRFREIATASTR</sequence>
<accession>A0ABW2J2Y8</accession>
<keyword evidence="2" id="KW-0732">Signal</keyword>
<keyword evidence="4" id="KW-1185">Reference proteome</keyword>